<proteinExistence type="predicted"/>
<feature type="compositionally biased region" description="Basic and acidic residues" evidence="1">
    <location>
        <begin position="236"/>
        <end position="245"/>
    </location>
</feature>
<dbReference type="OrthoDB" id="5142879at2759"/>
<sequence>MAGAWRNPTCFPQRAPLSIPATAPVTSAIMDSLRGIEGSRPSFCSAKALGNVQASRSSSISLDGHSSGKAPSLHASVSVLHQLRQVDDCDSAKSPLLLMEPLELEVMDKRRDSSAAYTCPPLPSEPSLPSSSSPVLPLEAYLMDKNEHERRLLRLSRCPRVGLRVSGPSSGPEREGIAAASPVCGGGSSVDPPTSSWEYVECDNGEPQGPLSEPRASNQHTSHKRKLEAAEATDLEQGHREKLGRPDPVIETQSASLCIEPESVGAASVSSALSTSLPDSAISDILVARPSLAPRHLPLHRELQEAGLGGLGDSSNSLLRYHRAFDAKPSSIRVQKQTRRRRSFCKKDS</sequence>
<evidence type="ECO:0000313" key="3">
    <source>
        <dbReference type="Proteomes" id="UP000237481"/>
    </source>
</evidence>
<comment type="caution">
    <text evidence="2">The sequence shown here is derived from an EMBL/GenBank/DDBJ whole genome shotgun (WGS) entry which is preliminary data.</text>
</comment>
<feature type="region of interest" description="Disordered" evidence="1">
    <location>
        <begin position="164"/>
        <end position="248"/>
    </location>
</feature>
<reference evidence="2 3" key="1">
    <citation type="submission" date="2018-01" db="EMBL/GenBank/DDBJ databases">
        <title>Harnessing the power of phylogenomics to disentangle the directionality and signatures of interkingdom host jumping in the parasitic fungal genus Tolypocladium.</title>
        <authorList>
            <person name="Quandt C.A."/>
            <person name="Patterson W."/>
            <person name="Spatafora J.W."/>
        </authorList>
    </citation>
    <scope>NUCLEOTIDE SEQUENCE [LARGE SCALE GENOMIC DNA]</scope>
    <source>
        <strain evidence="2 3">NRBC 100945</strain>
    </source>
</reference>
<accession>A0A2S4KT22</accession>
<evidence type="ECO:0000313" key="2">
    <source>
        <dbReference type="EMBL" id="POR33311.1"/>
    </source>
</evidence>
<protein>
    <submittedName>
        <fullName evidence="2">Uncharacterized protein</fullName>
    </submittedName>
</protein>
<name>A0A2S4KT22_9HYPO</name>
<keyword evidence="3" id="KW-1185">Reference proteome</keyword>
<dbReference type="AlphaFoldDB" id="A0A2S4KT22"/>
<feature type="region of interest" description="Disordered" evidence="1">
    <location>
        <begin position="330"/>
        <end position="349"/>
    </location>
</feature>
<evidence type="ECO:0000256" key="1">
    <source>
        <dbReference type="SAM" id="MobiDB-lite"/>
    </source>
</evidence>
<dbReference type="EMBL" id="PKSG01000709">
    <property type="protein sequence ID" value="POR33311.1"/>
    <property type="molecule type" value="Genomic_DNA"/>
</dbReference>
<feature type="compositionally biased region" description="Basic residues" evidence="1">
    <location>
        <begin position="336"/>
        <end position="349"/>
    </location>
</feature>
<gene>
    <name evidence="2" type="ORF">TPAR_06501</name>
</gene>
<feature type="region of interest" description="Disordered" evidence="1">
    <location>
        <begin position="115"/>
        <end position="134"/>
    </location>
</feature>
<organism evidence="2 3">
    <name type="scientific">Tolypocladium paradoxum</name>
    <dbReference type="NCBI Taxonomy" id="94208"/>
    <lineage>
        <taxon>Eukaryota</taxon>
        <taxon>Fungi</taxon>
        <taxon>Dikarya</taxon>
        <taxon>Ascomycota</taxon>
        <taxon>Pezizomycotina</taxon>
        <taxon>Sordariomycetes</taxon>
        <taxon>Hypocreomycetidae</taxon>
        <taxon>Hypocreales</taxon>
        <taxon>Ophiocordycipitaceae</taxon>
        <taxon>Tolypocladium</taxon>
    </lineage>
</organism>
<dbReference type="Proteomes" id="UP000237481">
    <property type="component" value="Unassembled WGS sequence"/>
</dbReference>